<evidence type="ECO:0000313" key="2">
    <source>
        <dbReference type="EMBL" id="KAK8132535.1"/>
    </source>
</evidence>
<name>A0AAW0RC90_9PEZI</name>
<accession>A0AAW0RC90</accession>
<dbReference type="AlphaFoldDB" id="A0AAW0RC90"/>
<proteinExistence type="predicted"/>
<evidence type="ECO:0000256" key="1">
    <source>
        <dbReference type="SAM" id="MobiDB-lite"/>
    </source>
</evidence>
<evidence type="ECO:0000313" key="3">
    <source>
        <dbReference type="Proteomes" id="UP001392437"/>
    </source>
</evidence>
<feature type="compositionally biased region" description="Basic and acidic residues" evidence="1">
    <location>
        <begin position="85"/>
        <end position="98"/>
    </location>
</feature>
<feature type="region of interest" description="Disordered" evidence="1">
    <location>
        <begin position="47"/>
        <end position="108"/>
    </location>
</feature>
<comment type="caution">
    <text evidence="2">The sequence shown here is derived from an EMBL/GenBank/DDBJ whole genome shotgun (WGS) entry which is preliminary data.</text>
</comment>
<protein>
    <submittedName>
        <fullName evidence="2">Uncharacterized protein</fullName>
    </submittedName>
</protein>
<keyword evidence="3" id="KW-1185">Reference proteome</keyword>
<gene>
    <name evidence="2" type="ORF">PG999_000708</name>
</gene>
<dbReference type="Proteomes" id="UP001392437">
    <property type="component" value="Unassembled WGS sequence"/>
</dbReference>
<organism evidence="2 3">
    <name type="scientific">Apiospora kogelbergensis</name>
    <dbReference type="NCBI Taxonomy" id="1337665"/>
    <lineage>
        <taxon>Eukaryota</taxon>
        <taxon>Fungi</taxon>
        <taxon>Dikarya</taxon>
        <taxon>Ascomycota</taxon>
        <taxon>Pezizomycotina</taxon>
        <taxon>Sordariomycetes</taxon>
        <taxon>Xylariomycetidae</taxon>
        <taxon>Amphisphaeriales</taxon>
        <taxon>Apiosporaceae</taxon>
        <taxon>Apiospora</taxon>
    </lineage>
</organism>
<sequence length="108" mass="11633">MLHEFYDFVPGSVVNLHKVRSHLSMCKGKPSIHVKQDGPSDETVVKNSAFEDRLGPPRASVSGRIRATHTPQGVSAFDTPYEPLHPAEEKAASGRAYEKPGIAGQAPG</sequence>
<dbReference type="EMBL" id="JAQQWP010000001">
    <property type="protein sequence ID" value="KAK8132535.1"/>
    <property type="molecule type" value="Genomic_DNA"/>
</dbReference>
<reference evidence="2 3" key="1">
    <citation type="submission" date="2023-01" db="EMBL/GenBank/DDBJ databases">
        <title>Analysis of 21 Apiospora genomes using comparative genomics revels a genus with tremendous synthesis potential of carbohydrate active enzymes and secondary metabolites.</title>
        <authorList>
            <person name="Sorensen T."/>
        </authorList>
    </citation>
    <scope>NUCLEOTIDE SEQUENCE [LARGE SCALE GENOMIC DNA]</scope>
    <source>
        <strain evidence="2 3">CBS 117206</strain>
    </source>
</reference>